<evidence type="ECO:0000313" key="3">
    <source>
        <dbReference type="EMBL" id="KFX53386.1"/>
    </source>
</evidence>
<feature type="chain" id="PRO_5012655556" evidence="2">
    <location>
        <begin position="16"/>
        <end position="394"/>
    </location>
</feature>
<accession>A0A093W3E4</accession>
<proteinExistence type="inferred from homology"/>
<comment type="similarity">
    <text evidence="1">Belongs to the cycloisomerase 2 family.</text>
</comment>
<dbReference type="AlphaFoldDB" id="A0A093W3E4"/>
<dbReference type="InterPro" id="IPR019405">
    <property type="entry name" value="Lactonase_7-beta_prop"/>
</dbReference>
<dbReference type="InterPro" id="IPR050282">
    <property type="entry name" value="Cycloisomerase_2"/>
</dbReference>
<dbReference type="SUPFAM" id="SSF51004">
    <property type="entry name" value="C-terminal (heme d1) domain of cytochrome cd1-nitrite reductase"/>
    <property type="match status" value="1"/>
</dbReference>
<protein>
    <submittedName>
        <fullName evidence="3">6-phosphogluconolactonase</fullName>
    </submittedName>
</protein>
<dbReference type="Gene3D" id="2.130.10.10">
    <property type="entry name" value="YVTN repeat-like/Quinoprotein amine dehydrogenase"/>
    <property type="match status" value="1"/>
</dbReference>
<gene>
    <name evidence="3" type="ORF">GQ26_0012090</name>
</gene>
<dbReference type="PANTHER" id="PTHR30344">
    <property type="entry name" value="6-PHOSPHOGLUCONOLACTONASE-RELATED"/>
    <property type="match status" value="1"/>
</dbReference>
<evidence type="ECO:0000256" key="2">
    <source>
        <dbReference type="SAM" id="SignalP"/>
    </source>
</evidence>
<reference evidence="3" key="1">
    <citation type="journal article" date="2014" name="PLoS Genet.">
        <title>Signature Gene Expression Reveals Novel Clues to the Molecular Mechanisms of Dimorphic Transition in Penicillium marneffei.</title>
        <authorList>
            <person name="Yang E."/>
            <person name="Wang G."/>
            <person name="Cai J."/>
            <person name="Woo P.C."/>
            <person name="Lau S.K."/>
            <person name="Yuen K.-Y."/>
            <person name="Chow W.-N."/>
            <person name="Lin X."/>
        </authorList>
    </citation>
    <scope>NUCLEOTIDE SEQUENCE [LARGE SCALE GENOMIC DNA]</scope>
    <source>
        <strain evidence="3">PM1</strain>
    </source>
</reference>
<name>A0A093W3E4_TALMA</name>
<dbReference type="HOGENOM" id="CLU_038716_0_0_1"/>
<comment type="caution">
    <text evidence="3">The sequence shown here is derived from an EMBL/GenBank/DDBJ whole genome shotgun (WGS) entry which is preliminary data.</text>
</comment>
<dbReference type="PANTHER" id="PTHR30344:SF1">
    <property type="entry name" value="6-PHOSPHOGLUCONOLACTONASE"/>
    <property type="match status" value="1"/>
</dbReference>
<dbReference type="eggNOG" id="ENOG502RIAE">
    <property type="taxonomic scope" value="Eukaryota"/>
</dbReference>
<dbReference type="InterPro" id="IPR015943">
    <property type="entry name" value="WD40/YVTN_repeat-like_dom_sf"/>
</dbReference>
<evidence type="ECO:0000256" key="1">
    <source>
        <dbReference type="ARBA" id="ARBA00005564"/>
    </source>
</evidence>
<dbReference type="Pfam" id="PF10282">
    <property type="entry name" value="Lactonase"/>
    <property type="match status" value="1"/>
</dbReference>
<sequence length="394" mass="41533">MHVLTTLLLAGTVLAKTLYVSHYDGHVHTLTFDATNPDPRSSLTLANTIQACGSMPSWLELDAATKTLYCVDESGRTQTSGNGSLTAFDISTATKPRLVAETETLAGGVASVIYHAGDKKFIAIAHYEGSSISTFPLPLTNTSSALQTFLFTLTGPGAVPSRQEAPHPHEVILDPTNSYIISPDLGADLIHIFSINASDGTLTQCKPYKTAPADGPRHGAFSIDGDTLYITNELGTSVSAYTVSYHNTKYNDDDDDAPTCGLSLSLHEAIVPAPTRHLPPSAVAEIHIPKNSTDIYVSIRGDQAFKPNDTISFLKGSMRTSSLTPLNLTSSYGAFPRTFVISDDGSLVAVGNQMSSSVAIVARDTKTGELGPLLGSLKVGSVSPGLSSVIFGSD</sequence>
<organism evidence="3">
    <name type="scientific">Talaromyces marneffei PM1</name>
    <dbReference type="NCBI Taxonomy" id="1077442"/>
    <lineage>
        <taxon>Eukaryota</taxon>
        <taxon>Fungi</taxon>
        <taxon>Dikarya</taxon>
        <taxon>Ascomycota</taxon>
        <taxon>Pezizomycotina</taxon>
        <taxon>Eurotiomycetes</taxon>
        <taxon>Eurotiomycetidae</taxon>
        <taxon>Eurotiales</taxon>
        <taxon>Trichocomaceae</taxon>
        <taxon>Talaromyces</taxon>
        <taxon>Talaromyces sect. Talaromyces</taxon>
    </lineage>
</organism>
<dbReference type="EMBL" id="JPOX01000001">
    <property type="protein sequence ID" value="KFX53386.1"/>
    <property type="molecule type" value="Genomic_DNA"/>
</dbReference>
<dbReference type="GO" id="GO:0017057">
    <property type="term" value="F:6-phosphogluconolactonase activity"/>
    <property type="evidence" value="ECO:0007669"/>
    <property type="project" value="TreeGrafter"/>
</dbReference>
<keyword evidence="2" id="KW-0732">Signal</keyword>
<feature type="signal peptide" evidence="2">
    <location>
        <begin position="1"/>
        <end position="15"/>
    </location>
</feature>
<dbReference type="InterPro" id="IPR011048">
    <property type="entry name" value="Haem_d1_sf"/>
</dbReference>